<dbReference type="SUPFAM" id="SSF52540">
    <property type="entry name" value="P-loop containing nucleoside triphosphate hydrolases"/>
    <property type="match status" value="1"/>
</dbReference>
<evidence type="ECO:0000256" key="2">
    <source>
        <dbReference type="ARBA" id="ARBA00022840"/>
    </source>
</evidence>
<dbReference type="InterPro" id="IPR027417">
    <property type="entry name" value="P-loop_NTPase"/>
</dbReference>
<dbReference type="PANTHER" id="PTHR39206:SF1">
    <property type="entry name" value="SLL8004 PROTEIN"/>
    <property type="match status" value="1"/>
</dbReference>
<dbReference type="STRING" id="1123071.SAMN02745181_0256"/>
<protein>
    <submittedName>
        <fullName evidence="4">Predicted ABC-type ATPase</fullName>
    </submittedName>
</protein>
<dbReference type="GO" id="GO:0016301">
    <property type="term" value="F:kinase activity"/>
    <property type="evidence" value="ECO:0007669"/>
    <property type="project" value="InterPro"/>
</dbReference>
<dbReference type="PANTHER" id="PTHR39206">
    <property type="entry name" value="SLL8004 PROTEIN"/>
    <property type="match status" value="1"/>
</dbReference>
<dbReference type="OrthoDB" id="9791543at2"/>
<name>A0A1M6BLI8_9BACT</name>
<keyword evidence="1" id="KW-0547">Nucleotide-binding</keyword>
<accession>A0A1M6BLI8</accession>
<keyword evidence="2" id="KW-0067">ATP-binding</keyword>
<dbReference type="InterPro" id="IPR010488">
    <property type="entry name" value="Zeta_toxin_domain"/>
</dbReference>
<gene>
    <name evidence="4" type="ORF">SAMN02745181_0256</name>
</gene>
<dbReference type="Gene3D" id="3.40.50.300">
    <property type="entry name" value="P-loop containing nucleotide triphosphate hydrolases"/>
    <property type="match status" value="1"/>
</dbReference>
<sequence length="231" mass="26518">MFAGPNGSGKSCLKNYVNERWIGVYVNADEIEKELSSDKGLELNRYKIDYSDAEFMQRYSQSTLANKIDLSKVHLKHGVIKVSKQHINSYYASILASVIRDYLLEHKISFSFETVMSHASKVELLLDARKRGYRTYLYYIATASPEINVNRVAIRVSQGGHPVPEDKIISRYHRSINLLKEAMKASDRSFIFDNSGEKEIWIAEGKDGSSLEFREHLVPRWFLDTMGIDIQ</sequence>
<keyword evidence="5" id="KW-1185">Reference proteome</keyword>
<dbReference type="AlphaFoldDB" id="A0A1M6BLI8"/>
<proteinExistence type="predicted"/>
<dbReference type="Pfam" id="PF06414">
    <property type="entry name" value="Zeta_toxin"/>
    <property type="match status" value="1"/>
</dbReference>
<dbReference type="Proteomes" id="UP000184510">
    <property type="component" value="Unassembled WGS sequence"/>
</dbReference>
<dbReference type="EMBL" id="FQYR01000002">
    <property type="protein sequence ID" value="SHI49680.1"/>
    <property type="molecule type" value="Genomic_DNA"/>
</dbReference>
<dbReference type="GO" id="GO:0005524">
    <property type="term" value="F:ATP binding"/>
    <property type="evidence" value="ECO:0007669"/>
    <property type="project" value="UniProtKB-KW"/>
</dbReference>
<evidence type="ECO:0000256" key="1">
    <source>
        <dbReference type="ARBA" id="ARBA00022741"/>
    </source>
</evidence>
<feature type="domain" description="Zeta toxin" evidence="3">
    <location>
        <begin position="93"/>
        <end position="201"/>
    </location>
</feature>
<dbReference type="InParanoid" id="A0A1M6BLI8"/>
<evidence type="ECO:0000259" key="3">
    <source>
        <dbReference type="Pfam" id="PF06414"/>
    </source>
</evidence>
<reference evidence="4 5" key="1">
    <citation type="submission" date="2016-11" db="EMBL/GenBank/DDBJ databases">
        <authorList>
            <person name="Jaros S."/>
            <person name="Januszkiewicz K."/>
            <person name="Wedrychowicz H."/>
        </authorList>
    </citation>
    <scope>NUCLEOTIDE SEQUENCE [LARGE SCALE GENOMIC DNA]</scope>
    <source>
        <strain evidence="4 5">DSM 18772</strain>
    </source>
</reference>
<organism evidence="4 5">
    <name type="scientific">Rubritalea squalenifaciens DSM 18772</name>
    <dbReference type="NCBI Taxonomy" id="1123071"/>
    <lineage>
        <taxon>Bacteria</taxon>
        <taxon>Pseudomonadati</taxon>
        <taxon>Verrucomicrobiota</taxon>
        <taxon>Verrucomicrobiia</taxon>
        <taxon>Verrucomicrobiales</taxon>
        <taxon>Rubritaleaceae</taxon>
        <taxon>Rubritalea</taxon>
    </lineage>
</organism>
<evidence type="ECO:0000313" key="4">
    <source>
        <dbReference type="EMBL" id="SHI49680.1"/>
    </source>
</evidence>
<evidence type="ECO:0000313" key="5">
    <source>
        <dbReference type="Proteomes" id="UP000184510"/>
    </source>
</evidence>